<proteinExistence type="predicted"/>
<feature type="transmembrane region" description="Helical" evidence="1">
    <location>
        <begin position="26"/>
        <end position="53"/>
    </location>
</feature>
<dbReference type="Gramene" id="Kaladp0055s0356.1.v1.1">
    <property type="protein sequence ID" value="Kaladp0055s0356.1.v1.1.CDS.1"/>
    <property type="gene ID" value="Kaladp0055s0356.v1.1"/>
</dbReference>
<protein>
    <submittedName>
        <fullName evidence="2">Uncharacterized protein</fullName>
    </submittedName>
</protein>
<organism evidence="2 3">
    <name type="scientific">Kalanchoe fedtschenkoi</name>
    <name type="common">Lavender scallops</name>
    <name type="synonym">South American air plant</name>
    <dbReference type="NCBI Taxonomy" id="63787"/>
    <lineage>
        <taxon>Eukaryota</taxon>
        <taxon>Viridiplantae</taxon>
        <taxon>Streptophyta</taxon>
        <taxon>Embryophyta</taxon>
        <taxon>Tracheophyta</taxon>
        <taxon>Spermatophyta</taxon>
        <taxon>Magnoliopsida</taxon>
        <taxon>eudicotyledons</taxon>
        <taxon>Gunneridae</taxon>
        <taxon>Pentapetalae</taxon>
        <taxon>Saxifragales</taxon>
        <taxon>Crassulaceae</taxon>
        <taxon>Kalanchoe</taxon>
    </lineage>
</organism>
<dbReference type="AlphaFoldDB" id="A0A7N0U662"/>
<evidence type="ECO:0000313" key="3">
    <source>
        <dbReference type="Proteomes" id="UP000594263"/>
    </source>
</evidence>
<sequence>MTVNDSEYATRTTVNSKKNSEHVCNFLILIAYFYYTVNYTYILLLICTILVIIQF</sequence>
<dbReference type="Proteomes" id="UP000594263">
    <property type="component" value="Unplaced"/>
</dbReference>
<dbReference type="EnsemblPlants" id="Kaladp0055s0356.1.v1.1">
    <property type="protein sequence ID" value="Kaladp0055s0356.1.v1.1.CDS.1"/>
    <property type="gene ID" value="Kaladp0055s0356.v1.1"/>
</dbReference>
<evidence type="ECO:0000313" key="2">
    <source>
        <dbReference type="EnsemblPlants" id="Kaladp0055s0356.1.v1.1.CDS.1"/>
    </source>
</evidence>
<keyword evidence="1" id="KW-0472">Membrane</keyword>
<name>A0A7N0U662_KALFE</name>
<accession>A0A7N0U662</accession>
<evidence type="ECO:0000256" key="1">
    <source>
        <dbReference type="SAM" id="Phobius"/>
    </source>
</evidence>
<keyword evidence="3" id="KW-1185">Reference proteome</keyword>
<reference evidence="2" key="1">
    <citation type="submission" date="2021-01" db="UniProtKB">
        <authorList>
            <consortium name="EnsemblPlants"/>
        </authorList>
    </citation>
    <scope>IDENTIFICATION</scope>
</reference>
<keyword evidence="1" id="KW-0812">Transmembrane</keyword>
<keyword evidence="1" id="KW-1133">Transmembrane helix</keyword>